<protein>
    <submittedName>
        <fullName evidence="1">Esterase family protein</fullName>
    </submittedName>
</protein>
<dbReference type="PANTHER" id="PTHR48098">
    <property type="entry name" value="ENTEROCHELIN ESTERASE-RELATED"/>
    <property type="match status" value="1"/>
</dbReference>
<organism evidence="1 2">
    <name type="scientific">Spirosoma profusum</name>
    <dbReference type="NCBI Taxonomy" id="2771354"/>
    <lineage>
        <taxon>Bacteria</taxon>
        <taxon>Pseudomonadati</taxon>
        <taxon>Bacteroidota</taxon>
        <taxon>Cytophagia</taxon>
        <taxon>Cytophagales</taxon>
        <taxon>Cytophagaceae</taxon>
        <taxon>Spirosoma</taxon>
    </lineage>
</organism>
<dbReference type="SUPFAM" id="SSF53474">
    <property type="entry name" value="alpha/beta-Hydrolases"/>
    <property type="match status" value="1"/>
</dbReference>
<dbReference type="InterPro" id="IPR050583">
    <property type="entry name" value="Mycobacterial_A85_antigen"/>
</dbReference>
<dbReference type="Pfam" id="PF00756">
    <property type="entry name" value="Esterase"/>
    <property type="match status" value="1"/>
</dbReference>
<dbReference type="InterPro" id="IPR000801">
    <property type="entry name" value="Esterase-like"/>
</dbReference>
<dbReference type="Gene3D" id="3.40.50.1820">
    <property type="entry name" value="alpha/beta hydrolase"/>
    <property type="match status" value="1"/>
</dbReference>
<dbReference type="InterPro" id="IPR029058">
    <property type="entry name" value="AB_hydrolase_fold"/>
</dbReference>
<dbReference type="Proteomes" id="UP000598820">
    <property type="component" value="Unassembled WGS sequence"/>
</dbReference>
<evidence type="ECO:0000313" key="2">
    <source>
        <dbReference type="Proteomes" id="UP000598820"/>
    </source>
</evidence>
<dbReference type="AlphaFoldDB" id="A0A927AUG1"/>
<dbReference type="PANTHER" id="PTHR48098:SF6">
    <property type="entry name" value="FERRI-BACILLIBACTIN ESTERASE BESA"/>
    <property type="match status" value="1"/>
</dbReference>
<comment type="caution">
    <text evidence="1">The sequence shown here is derived from an EMBL/GenBank/DDBJ whole genome shotgun (WGS) entry which is preliminary data.</text>
</comment>
<reference evidence="1" key="1">
    <citation type="submission" date="2020-09" db="EMBL/GenBank/DDBJ databases">
        <authorList>
            <person name="Kim M.K."/>
        </authorList>
    </citation>
    <scope>NUCLEOTIDE SEQUENCE</scope>
    <source>
        <strain evidence="1">BT702</strain>
    </source>
</reference>
<keyword evidence="2" id="KW-1185">Reference proteome</keyword>
<evidence type="ECO:0000313" key="1">
    <source>
        <dbReference type="EMBL" id="MBD2704127.1"/>
    </source>
</evidence>
<proteinExistence type="predicted"/>
<accession>A0A927AUG1</accession>
<name>A0A927AUG1_9BACT</name>
<dbReference type="EMBL" id="JACWZY010000028">
    <property type="protein sequence ID" value="MBD2704127.1"/>
    <property type="molecule type" value="Genomic_DNA"/>
</dbReference>
<gene>
    <name evidence="1" type="ORF">IC229_26010</name>
</gene>
<dbReference type="RefSeq" id="WP_190890441.1">
    <property type="nucleotide sequence ID" value="NZ_JACWZY010000028.1"/>
</dbReference>
<sequence length="296" mass="33624">MVELVPTLPRAEQSTVTVRHDDSLYSVPLKRTVHLDVVLPPHYQSFVGTNRQDDVAKLPVLYLNDGQDLGRLRMKDVLDSLYEKQAIRPFVLVAIHAGDRIQEYGTSAQADYMNRGSKANLYTDFVLTELIPYVRKKYRVSTDPAQSVFAGFSLGGLSAFDIVFHHPERFSKAGVFSGALWWRSKSTEDGYRDETDRIMHALVRKGTYHKGQKFWFEAGTDDETSDRNNNGIIDAIDDTLDLITELEKKGYQRNSQPTDIRYVEIAGGKHNQETWSAIMPDFLTWAFPKSAVTDVK</sequence>